<dbReference type="PROSITE" id="PS51186">
    <property type="entry name" value="GNAT"/>
    <property type="match status" value="1"/>
</dbReference>
<feature type="domain" description="N-acetyltransferase" evidence="1">
    <location>
        <begin position="12"/>
        <end position="144"/>
    </location>
</feature>
<dbReference type="InterPro" id="IPR016181">
    <property type="entry name" value="Acyl_CoA_acyltransferase"/>
</dbReference>
<evidence type="ECO:0000313" key="2">
    <source>
        <dbReference type="EMBL" id="MCB8878186.1"/>
    </source>
</evidence>
<dbReference type="AlphaFoldDB" id="A0A963YWC5"/>
<gene>
    <name evidence="2" type="ORF">ASILVAE211_23585</name>
</gene>
<dbReference type="EMBL" id="JAESVB010000026">
    <property type="protein sequence ID" value="MCB8878186.1"/>
    <property type="molecule type" value="Genomic_DNA"/>
</dbReference>
<keyword evidence="3" id="KW-1185">Reference proteome</keyword>
<name>A0A963YWC5_9PROT</name>
<dbReference type="InterPro" id="IPR053144">
    <property type="entry name" value="Acetyltransferase_Butenolide"/>
</dbReference>
<dbReference type="InterPro" id="IPR000182">
    <property type="entry name" value="GNAT_dom"/>
</dbReference>
<dbReference type="GO" id="GO:0016747">
    <property type="term" value="F:acyltransferase activity, transferring groups other than amino-acyl groups"/>
    <property type="evidence" value="ECO:0007669"/>
    <property type="project" value="InterPro"/>
</dbReference>
<protein>
    <submittedName>
        <fullName evidence="2">GNAT family N-acetyltransferase</fullName>
    </submittedName>
</protein>
<dbReference type="PANTHER" id="PTHR43233">
    <property type="entry name" value="FAMILY N-ACETYLTRANSFERASE, PUTATIVE (AFU_ORTHOLOGUE AFUA_6G03350)-RELATED"/>
    <property type="match status" value="1"/>
</dbReference>
<sequence length="157" mass="17376">MKVHAVLLTNGYVISDDRAKIDMAFVHRSLATAYWAMNRPPAVTERSMANCLCFGIYAPPGEQVGFARVLTDYALRAHLADVFIEPALRGCGLGKALIERILTHPELLTVTHWTLTTADAQGLYARYGFHPSVPDGKWMTMERSPRLLPEAMTSGSE</sequence>
<dbReference type="CDD" id="cd04301">
    <property type="entry name" value="NAT_SF"/>
    <property type="match status" value="1"/>
</dbReference>
<dbReference type="Gene3D" id="3.40.630.30">
    <property type="match status" value="1"/>
</dbReference>
<dbReference type="RefSeq" id="WP_227323832.1">
    <property type="nucleotide sequence ID" value="NZ_JAESVB010000026.1"/>
</dbReference>
<evidence type="ECO:0000259" key="1">
    <source>
        <dbReference type="PROSITE" id="PS51186"/>
    </source>
</evidence>
<comment type="caution">
    <text evidence="2">The sequence shown here is derived from an EMBL/GenBank/DDBJ whole genome shotgun (WGS) entry which is preliminary data.</text>
</comment>
<evidence type="ECO:0000313" key="3">
    <source>
        <dbReference type="Proteomes" id="UP000708298"/>
    </source>
</evidence>
<reference evidence="2" key="2">
    <citation type="submission" date="2021-01" db="EMBL/GenBank/DDBJ databases">
        <authorList>
            <person name="Mieszkin S."/>
            <person name="Pouder E."/>
            <person name="Alain K."/>
        </authorList>
    </citation>
    <scope>NUCLEOTIDE SEQUENCE</scope>
    <source>
        <strain evidence="2">HW T2.11</strain>
    </source>
</reference>
<reference evidence="2" key="1">
    <citation type="journal article" date="2021" name="Microorganisms">
        <title>Acidisoma silvae sp. nov. and Acidisomacellulosilytica sp. nov., Two Acidophilic Bacteria Isolated from Decaying Wood, Hydrolyzing Cellulose and Producing Poly-3-hydroxybutyrate.</title>
        <authorList>
            <person name="Mieszkin S."/>
            <person name="Pouder E."/>
            <person name="Uroz S."/>
            <person name="Simon-Colin C."/>
            <person name="Alain K."/>
        </authorList>
    </citation>
    <scope>NUCLEOTIDE SEQUENCE</scope>
    <source>
        <strain evidence="2">HW T2.11</strain>
    </source>
</reference>
<dbReference type="Proteomes" id="UP000708298">
    <property type="component" value="Unassembled WGS sequence"/>
</dbReference>
<dbReference type="PANTHER" id="PTHR43233:SF1">
    <property type="entry name" value="FAMILY N-ACETYLTRANSFERASE, PUTATIVE (AFU_ORTHOLOGUE AFUA_6G03350)-RELATED"/>
    <property type="match status" value="1"/>
</dbReference>
<dbReference type="SUPFAM" id="SSF55729">
    <property type="entry name" value="Acyl-CoA N-acyltransferases (Nat)"/>
    <property type="match status" value="1"/>
</dbReference>
<proteinExistence type="predicted"/>
<dbReference type="Pfam" id="PF13508">
    <property type="entry name" value="Acetyltransf_7"/>
    <property type="match status" value="1"/>
</dbReference>
<organism evidence="2 3">
    <name type="scientific">Acidisoma silvae</name>
    <dbReference type="NCBI Taxonomy" id="2802396"/>
    <lineage>
        <taxon>Bacteria</taxon>
        <taxon>Pseudomonadati</taxon>
        <taxon>Pseudomonadota</taxon>
        <taxon>Alphaproteobacteria</taxon>
        <taxon>Acetobacterales</taxon>
        <taxon>Acidocellaceae</taxon>
        <taxon>Acidisoma</taxon>
    </lineage>
</organism>
<accession>A0A963YWC5</accession>